<dbReference type="Proteomes" id="UP001161094">
    <property type="component" value="Unassembled WGS sequence"/>
</dbReference>
<evidence type="ECO:0000313" key="2">
    <source>
        <dbReference type="EMBL" id="MDH0740090.1"/>
    </source>
</evidence>
<feature type="compositionally biased region" description="Polar residues" evidence="1">
    <location>
        <begin position="144"/>
        <end position="154"/>
    </location>
</feature>
<feature type="compositionally biased region" description="Polar residues" evidence="1">
    <location>
        <begin position="88"/>
        <end position="99"/>
    </location>
</feature>
<keyword evidence="2" id="KW-0966">Cell projection</keyword>
<keyword evidence="2" id="KW-0282">Flagellum</keyword>
<protein>
    <submittedName>
        <fullName evidence="2">Flagellar biosynthesis protein FlhF</fullName>
    </submittedName>
</protein>
<evidence type="ECO:0000313" key="3">
    <source>
        <dbReference type="Proteomes" id="UP001161094"/>
    </source>
</evidence>
<feature type="region of interest" description="Disordered" evidence="1">
    <location>
        <begin position="134"/>
        <end position="171"/>
    </location>
</feature>
<feature type="region of interest" description="Disordered" evidence="1">
    <location>
        <begin position="50"/>
        <end position="110"/>
    </location>
</feature>
<organism evidence="2 3">
    <name type="scientific">Achromobacter spanius</name>
    <dbReference type="NCBI Taxonomy" id="217203"/>
    <lineage>
        <taxon>Bacteria</taxon>
        <taxon>Pseudomonadati</taxon>
        <taxon>Pseudomonadota</taxon>
        <taxon>Betaproteobacteria</taxon>
        <taxon>Burkholderiales</taxon>
        <taxon>Alcaligenaceae</taxon>
        <taxon>Achromobacter</taxon>
    </lineage>
</organism>
<evidence type="ECO:0000256" key="1">
    <source>
        <dbReference type="SAM" id="MobiDB-lite"/>
    </source>
</evidence>
<gene>
    <name evidence="2" type="ORF">N5D93_30115</name>
</gene>
<feature type="non-terminal residue" evidence="2">
    <location>
        <position position="171"/>
    </location>
</feature>
<accession>A0AA42LUY4</accession>
<keyword evidence="2" id="KW-0969">Cilium</keyword>
<dbReference type="EMBL" id="JAOCDZ010000035">
    <property type="protein sequence ID" value="MDH0740090.1"/>
    <property type="molecule type" value="Genomic_DNA"/>
</dbReference>
<reference evidence="2" key="1">
    <citation type="submission" date="2022-09" db="EMBL/GenBank/DDBJ databases">
        <title>Intensive care unit water sources are persistently colonized with multi-drug resistant bacteria and are the site of extensive horizontal gene transfer of antibiotic resistance genes.</title>
        <authorList>
            <person name="Diorio-Toth L."/>
        </authorList>
    </citation>
    <scope>NUCLEOTIDE SEQUENCE</scope>
    <source>
        <strain evidence="2">GD03843</strain>
    </source>
</reference>
<sequence>MKISRFFGVNSREVMRQVRQVLGPDALIVSNRSVDGGVEVLATVDGAFEDAASETPQRETAGYAAPAVDARPPAPTSSPFGGAAVQPSMPQSGYLTPSPAQAPMPQANYSTPSRSIAAYQSAFASSAVPEMDAMPVSNGAVEPQSATPHSTTPAPASLHPTPAQQAPMLHS</sequence>
<dbReference type="AlphaFoldDB" id="A0AA42LUY4"/>
<proteinExistence type="predicted"/>
<comment type="caution">
    <text evidence="2">The sequence shown here is derived from an EMBL/GenBank/DDBJ whole genome shotgun (WGS) entry which is preliminary data.</text>
</comment>
<name>A0AA42LUY4_9BURK</name>